<dbReference type="InterPro" id="IPR000488">
    <property type="entry name" value="Death_dom"/>
</dbReference>
<dbReference type="RefSeq" id="XP_019855405.1">
    <property type="nucleotide sequence ID" value="XM_019999846.1"/>
</dbReference>
<evidence type="ECO:0000313" key="3">
    <source>
        <dbReference type="Proteomes" id="UP000007879"/>
    </source>
</evidence>
<accession>A0AAN0JEG0</accession>
<name>A0AAN0JEG0_AMPQE</name>
<dbReference type="CDD" id="cd01670">
    <property type="entry name" value="Death"/>
    <property type="match status" value="1"/>
</dbReference>
<feature type="domain" description="Death" evidence="1">
    <location>
        <begin position="202"/>
        <end position="270"/>
    </location>
</feature>
<dbReference type="KEGG" id="aqu:109584196"/>
<dbReference type="InterPro" id="IPR011029">
    <property type="entry name" value="DEATH-like_dom_sf"/>
</dbReference>
<dbReference type="AlphaFoldDB" id="A0AAN0JEG0"/>
<dbReference type="GO" id="GO:0007165">
    <property type="term" value="P:signal transduction"/>
    <property type="evidence" value="ECO:0007669"/>
    <property type="project" value="InterPro"/>
</dbReference>
<organism evidence="2 3">
    <name type="scientific">Amphimedon queenslandica</name>
    <name type="common">Sponge</name>
    <dbReference type="NCBI Taxonomy" id="400682"/>
    <lineage>
        <taxon>Eukaryota</taxon>
        <taxon>Metazoa</taxon>
        <taxon>Porifera</taxon>
        <taxon>Demospongiae</taxon>
        <taxon>Heteroscleromorpha</taxon>
        <taxon>Haplosclerida</taxon>
        <taxon>Niphatidae</taxon>
        <taxon>Amphimedon</taxon>
    </lineage>
</organism>
<proteinExistence type="predicted"/>
<reference evidence="2" key="2">
    <citation type="submission" date="2024-06" db="UniProtKB">
        <authorList>
            <consortium name="EnsemblMetazoa"/>
        </authorList>
    </citation>
    <scope>IDENTIFICATION</scope>
</reference>
<dbReference type="Pfam" id="PF00531">
    <property type="entry name" value="Death"/>
    <property type="match status" value="1"/>
</dbReference>
<dbReference type="SUPFAM" id="SSF47986">
    <property type="entry name" value="DEATH domain"/>
    <property type="match status" value="1"/>
</dbReference>
<dbReference type="EnsemblMetazoa" id="XM_019999846.1">
    <property type="protein sequence ID" value="XP_019855405.1"/>
    <property type="gene ID" value="LOC109584196"/>
</dbReference>
<keyword evidence="3" id="KW-1185">Reference proteome</keyword>
<evidence type="ECO:0000313" key="2">
    <source>
        <dbReference type="EnsemblMetazoa" id="XP_019855405.1"/>
    </source>
</evidence>
<protein>
    <recommendedName>
        <fullName evidence="1">Death domain-containing protein</fullName>
    </recommendedName>
</protein>
<reference evidence="3" key="1">
    <citation type="journal article" date="2010" name="Nature">
        <title>The Amphimedon queenslandica genome and the evolution of animal complexity.</title>
        <authorList>
            <person name="Srivastava M."/>
            <person name="Simakov O."/>
            <person name="Chapman J."/>
            <person name="Fahey B."/>
            <person name="Gauthier M.E."/>
            <person name="Mitros T."/>
            <person name="Richards G.S."/>
            <person name="Conaco C."/>
            <person name="Dacre M."/>
            <person name="Hellsten U."/>
            <person name="Larroux C."/>
            <person name="Putnam N.H."/>
            <person name="Stanke M."/>
            <person name="Adamska M."/>
            <person name="Darling A."/>
            <person name="Degnan S.M."/>
            <person name="Oakley T.H."/>
            <person name="Plachetzki D.C."/>
            <person name="Zhai Y."/>
            <person name="Adamski M."/>
            <person name="Calcino A."/>
            <person name="Cummins S.F."/>
            <person name="Goodstein D.M."/>
            <person name="Harris C."/>
            <person name="Jackson D.J."/>
            <person name="Leys S.P."/>
            <person name="Shu S."/>
            <person name="Woodcroft B.J."/>
            <person name="Vervoort M."/>
            <person name="Kosik K.S."/>
            <person name="Manning G."/>
            <person name="Degnan B.M."/>
            <person name="Rokhsar D.S."/>
        </authorList>
    </citation>
    <scope>NUCLEOTIDE SEQUENCE [LARGE SCALE GENOMIC DNA]</scope>
</reference>
<dbReference type="GeneID" id="109584196"/>
<dbReference type="Gene3D" id="1.10.533.10">
    <property type="entry name" value="Death Domain, Fas"/>
    <property type="match status" value="1"/>
</dbReference>
<sequence>MPALLPLIDISDTEVATLKTTPLLFYFKDRAVPMGLFCAVIVHLLSDSWRITSRQGNYSNFFTLQKTMEGCQIINLTLVEQLDCIEIHCGKTADRVKVKDAVEKSIKDVMEKKNIDDELPILAFYCSCGDARDHKATIKNSTIKEDFIIVNCEKFDDDIEEKSTENCSWLTSKRDIKDEFTKILHIGDLKEIITILQEKEFPFDKWFDFGLRLDVTYNQLQVIKNDMRESHPCLRECLAKWLITGKARYKELIEAVKGIGECAVADAIEHLSTK</sequence>
<evidence type="ECO:0000259" key="1">
    <source>
        <dbReference type="Pfam" id="PF00531"/>
    </source>
</evidence>
<dbReference type="Proteomes" id="UP000007879">
    <property type="component" value="Unassembled WGS sequence"/>
</dbReference>